<dbReference type="EMBL" id="MT141458">
    <property type="protein sequence ID" value="QJA61953.1"/>
    <property type="molecule type" value="Genomic_DNA"/>
</dbReference>
<dbReference type="Gene3D" id="3.20.20.70">
    <property type="entry name" value="Aldolase class I"/>
    <property type="match status" value="1"/>
</dbReference>
<dbReference type="AlphaFoldDB" id="A0A6M3IWH6"/>
<accession>A0A6M3IWH6</accession>
<organism evidence="2">
    <name type="scientific">viral metagenome</name>
    <dbReference type="NCBI Taxonomy" id="1070528"/>
    <lineage>
        <taxon>unclassified sequences</taxon>
        <taxon>metagenomes</taxon>
        <taxon>organismal metagenomes</taxon>
    </lineage>
</organism>
<dbReference type="Pfam" id="PF13186">
    <property type="entry name" value="SPASM"/>
    <property type="match status" value="1"/>
</dbReference>
<dbReference type="InterPro" id="IPR013785">
    <property type="entry name" value="Aldolase_TIM"/>
</dbReference>
<dbReference type="InterPro" id="IPR058240">
    <property type="entry name" value="rSAM_sf"/>
</dbReference>
<evidence type="ECO:0000313" key="2">
    <source>
        <dbReference type="EMBL" id="QJA61953.1"/>
    </source>
</evidence>
<dbReference type="EMBL" id="MT142036">
    <property type="protein sequence ID" value="QJA73564.1"/>
    <property type="molecule type" value="Genomic_DNA"/>
</dbReference>
<protein>
    <submittedName>
        <fullName evidence="2">Putative iron-sulfur cluster-binding domain contining protein</fullName>
    </submittedName>
</protein>
<feature type="domain" description="4Fe4S-binding SPASM" evidence="1">
    <location>
        <begin position="173"/>
        <end position="239"/>
    </location>
</feature>
<name>A0A6M3IWH6_9ZZZZ</name>
<dbReference type="CDD" id="cd21109">
    <property type="entry name" value="SPASM"/>
    <property type="match status" value="1"/>
</dbReference>
<sequence length="242" mass="28000">MPNDMILKVLNDVARWPEPLNEIIPVNYGEFFMRKDWLWVLQMIENKLPHTRIVIPTNGTKMDDKIVTDLCTIQTIDIINFSVNAFYDETYKAFMKLSPDRLHKIPETIGLIKVLRPDIQIRCSMVADTAWCTDYEKDIFQYFWKQQGVEPWVLPAASACRGTKLLHPVLIPCRSIFSDVVIGYDGKLASCCFDPGFSCYDLGEYSGDLKADWNNEKFTKFRELHNTHRRTEIPTCKGCSFA</sequence>
<proteinExistence type="predicted"/>
<dbReference type="SUPFAM" id="SSF102114">
    <property type="entry name" value="Radical SAM enzymes"/>
    <property type="match status" value="1"/>
</dbReference>
<evidence type="ECO:0000313" key="3">
    <source>
        <dbReference type="EMBL" id="QJA73564.1"/>
    </source>
</evidence>
<reference evidence="2" key="1">
    <citation type="submission" date="2020-03" db="EMBL/GenBank/DDBJ databases">
        <title>The deep terrestrial virosphere.</title>
        <authorList>
            <person name="Holmfeldt K."/>
            <person name="Nilsson E."/>
            <person name="Simone D."/>
            <person name="Lopez-Fernandez M."/>
            <person name="Wu X."/>
            <person name="de Brujin I."/>
            <person name="Lundin D."/>
            <person name="Andersson A."/>
            <person name="Bertilsson S."/>
            <person name="Dopson M."/>
        </authorList>
    </citation>
    <scope>NUCLEOTIDE SEQUENCE</scope>
    <source>
        <strain evidence="3">MM415A02320</strain>
        <strain evidence="2">MM415B00849</strain>
    </source>
</reference>
<gene>
    <name evidence="3" type="ORF">MM415A02320_0007</name>
    <name evidence="2" type="ORF">MM415B00849_0010</name>
</gene>
<dbReference type="InterPro" id="IPR023885">
    <property type="entry name" value="4Fe4S-binding_SPASM_dom"/>
</dbReference>
<evidence type="ECO:0000259" key="1">
    <source>
        <dbReference type="Pfam" id="PF13186"/>
    </source>
</evidence>